<comment type="caution">
    <text evidence="2">The sequence shown here is derived from an EMBL/GenBank/DDBJ whole genome shotgun (WGS) entry which is preliminary data.</text>
</comment>
<evidence type="ECO:0000256" key="1">
    <source>
        <dbReference type="SAM" id="Phobius"/>
    </source>
</evidence>
<proteinExistence type="predicted"/>
<accession>A0ABW5MC06</accession>
<dbReference type="EMBL" id="JBHULN010000022">
    <property type="protein sequence ID" value="MFD2573917.1"/>
    <property type="molecule type" value="Genomic_DNA"/>
</dbReference>
<keyword evidence="1" id="KW-1133">Transmembrane helix</keyword>
<gene>
    <name evidence="2" type="ORF">ACFSUS_24990</name>
</gene>
<dbReference type="Proteomes" id="UP001597469">
    <property type="component" value="Unassembled WGS sequence"/>
</dbReference>
<feature type="transmembrane region" description="Helical" evidence="1">
    <location>
        <begin position="148"/>
        <end position="167"/>
    </location>
</feature>
<name>A0ABW5MC06_9BACT</name>
<feature type="transmembrane region" description="Helical" evidence="1">
    <location>
        <begin position="57"/>
        <end position="76"/>
    </location>
</feature>
<keyword evidence="1" id="KW-0472">Membrane</keyword>
<evidence type="ECO:0000313" key="2">
    <source>
        <dbReference type="EMBL" id="MFD2573917.1"/>
    </source>
</evidence>
<feature type="transmembrane region" description="Helical" evidence="1">
    <location>
        <begin position="121"/>
        <end position="141"/>
    </location>
</feature>
<feature type="transmembrane region" description="Helical" evidence="1">
    <location>
        <begin position="173"/>
        <end position="193"/>
    </location>
</feature>
<keyword evidence="3" id="KW-1185">Reference proteome</keyword>
<sequence>MTVCKSLAMQLIKRSVNDKKHQHLSVTQEGFLLAINGFTSVKKLGKSSRNFVNYEMIFSHILSGSILAGAGIGIFWHFFGQISLFNRLLWGFFVLTTSLAALIGVMVYAGNQSLEPLHRSMIVLSDSLGVVSVVTAVYALLNQRTLSLITFVTTILFGLLLFISLLLPEVRVFTPVVPSLGILILMLLAVFSLLERNKRGLWVVLAAMMMGLATKADAFDGFIHPTDFFHYANTLALWFFGKAAERR</sequence>
<reference evidence="3" key="1">
    <citation type="journal article" date="2019" name="Int. J. Syst. Evol. Microbiol.">
        <title>The Global Catalogue of Microorganisms (GCM) 10K type strain sequencing project: providing services to taxonomists for standard genome sequencing and annotation.</title>
        <authorList>
            <consortium name="The Broad Institute Genomics Platform"/>
            <consortium name="The Broad Institute Genome Sequencing Center for Infectious Disease"/>
            <person name="Wu L."/>
            <person name="Ma J."/>
        </authorList>
    </citation>
    <scope>NUCLEOTIDE SEQUENCE [LARGE SCALE GENOMIC DNA]</scope>
    <source>
        <strain evidence="3">KCTC 42805</strain>
    </source>
</reference>
<keyword evidence="1" id="KW-0812">Transmembrane</keyword>
<evidence type="ECO:0000313" key="3">
    <source>
        <dbReference type="Proteomes" id="UP001597469"/>
    </source>
</evidence>
<organism evidence="2 3">
    <name type="scientific">Spirosoma soli</name>
    <dbReference type="NCBI Taxonomy" id="1770529"/>
    <lineage>
        <taxon>Bacteria</taxon>
        <taxon>Pseudomonadati</taxon>
        <taxon>Bacteroidota</taxon>
        <taxon>Cytophagia</taxon>
        <taxon>Cytophagales</taxon>
        <taxon>Cytophagaceae</taxon>
        <taxon>Spirosoma</taxon>
    </lineage>
</organism>
<dbReference type="RefSeq" id="WP_381527069.1">
    <property type="nucleotide sequence ID" value="NZ_JBHULN010000022.1"/>
</dbReference>
<feature type="transmembrane region" description="Helical" evidence="1">
    <location>
        <begin position="200"/>
        <end position="216"/>
    </location>
</feature>
<protein>
    <recommendedName>
        <fullName evidence="4">Bax inhibitor-1/YccA family protein</fullName>
    </recommendedName>
</protein>
<evidence type="ECO:0008006" key="4">
    <source>
        <dbReference type="Google" id="ProtNLM"/>
    </source>
</evidence>
<feature type="transmembrane region" description="Helical" evidence="1">
    <location>
        <begin position="88"/>
        <end position="109"/>
    </location>
</feature>